<keyword evidence="2" id="KW-1003">Cell membrane</keyword>
<dbReference type="Gene3D" id="3.30.200.20">
    <property type="entry name" value="Phosphorylase Kinase, domain 1"/>
    <property type="match status" value="1"/>
</dbReference>
<dbReference type="Pfam" id="PF07714">
    <property type="entry name" value="PK_Tyr_Ser-Thr"/>
    <property type="match status" value="1"/>
</dbReference>
<dbReference type="SUPFAM" id="SSF56112">
    <property type="entry name" value="Protein kinase-like (PK-like)"/>
    <property type="match status" value="1"/>
</dbReference>
<sequence length="428" mass="47309">MIYLYQRKKQSHPVSSSVVIHPGDSSDRSLIKVSVADVNSNSSTANSGLQNSITTGTNDSHIIESGNLVISVQILRSATNNFASDNELGRGGFGVVYKGKLHDGTMIAVKRMEFAVLSKKGVDEFDAEISVLSKVRHRNLVSLLGYSVEGNEKLLVYEYMPQGALSRHLFRWKEFGLNPLTWERRLNIALDVARAMEYLHSLAQSQGFIHRDLKSSNILLDDEFRAKVSDFGLVKLAPDGNHSMATRLAGTFGYLAPEYAVTGKITTKADVFSFGVVLLELVTGLMVIDEDRSDEKRYLVSWFYDHKWNQEKLKDAIDEQIGASDDDTFLSICKVVELAGHCTAREPHQRPEMGHAVSVLSSMVQKWKPGDSDPDDSLGIDFGKPLLQMVKGWQDADSSTSISINDSKGSIPSRPLGFAESFTSQDGR</sequence>
<evidence type="ECO:0000259" key="20">
    <source>
        <dbReference type="PROSITE" id="PS50011"/>
    </source>
</evidence>
<evidence type="ECO:0000256" key="14">
    <source>
        <dbReference type="ARBA" id="ARBA00023157"/>
    </source>
</evidence>
<evidence type="ECO:0000256" key="8">
    <source>
        <dbReference type="ARBA" id="ARBA00022737"/>
    </source>
</evidence>
<evidence type="ECO:0000256" key="7">
    <source>
        <dbReference type="ARBA" id="ARBA00022729"/>
    </source>
</evidence>
<dbReference type="PANTHER" id="PTHR47986:SF1">
    <property type="entry name" value="OS04G0685900 PROTEIN"/>
    <property type="match status" value="1"/>
</dbReference>
<keyword evidence="8" id="KW-0677">Repeat</keyword>
<dbReference type="PROSITE" id="PS00108">
    <property type="entry name" value="PROTEIN_KINASE_ST"/>
    <property type="match status" value="1"/>
</dbReference>
<evidence type="ECO:0000256" key="9">
    <source>
        <dbReference type="ARBA" id="ARBA00022741"/>
    </source>
</evidence>
<dbReference type="InterPro" id="IPR052422">
    <property type="entry name" value="Auxin_Ser/Thr_Kinase"/>
</dbReference>
<keyword evidence="12" id="KW-1133">Transmembrane helix</keyword>
<evidence type="ECO:0000256" key="4">
    <source>
        <dbReference type="ARBA" id="ARBA00022614"/>
    </source>
</evidence>
<evidence type="ECO:0000256" key="16">
    <source>
        <dbReference type="ARBA" id="ARBA00023180"/>
    </source>
</evidence>
<dbReference type="Proteomes" id="UP000639772">
    <property type="component" value="Unassembled WGS sequence"/>
</dbReference>
<evidence type="ECO:0000256" key="15">
    <source>
        <dbReference type="ARBA" id="ARBA00023170"/>
    </source>
</evidence>
<dbReference type="Gene3D" id="1.10.510.10">
    <property type="entry name" value="Transferase(Phosphotransferase) domain 1"/>
    <property type="match status" value="1"/>
</dbReference>
<dbReference type="FunFam" id="3.30.200.20:FF:000226">
    <property type="entry name" value="receptor protein kinase TMK1"/>
    <property type="match status" value="1"/>
</dbReference>
<feature type="region of interest" description="Disordered" evidence="19">
    <location>
        <begin position="398"/>
        <end position="428"/>
    </location>
</feature>
<comment type="caution">
    <text evidence="21">The sequence shown here is derived from an EMBL/GenBank/DDBJ whole genome shotgun (WGS) entry which is preliminary data.</text>
</comment>
<dbReference type="FunFam" id="1.10.510.10:FF:000468">
    <property type="entry name" value="PTI1-like tyrosine-protein kinase 3"/>
    <property type="match status" value="1"/>
</dbReference>
<comment type="similarity">
    <text evidence="18">Belongs to the protein kinase superfamily.</text>
</comment>
<gene>
    <name evidence="21" type="ORF">HPP92_011627</name>
</gene>
<evidence type="ECO:0000256" key="13">
    <source>
        <dbReference type="ARBA" id="ARBA00023136"/>
    </source>
</evidence>
<accession>A0A835RBU3</accession>
<evidence type="ECO:0000256" key="11">
    <source>
        <dbReference type="ARBA" id="ARBA00022840"/>
    </source>
</evidence>
<dbReference type="GO" id="GO:0004674">
    <property type="term" value="F:protein serine/threonine kinase activity"/>
    <property type="evidence" value="ECO:0007669"/>
    <property type="project" value="UniProtKB-KW"/>
</dbReference>
<evidence type="ECO:0000256" key="12">
    <source>
        <dbReference type="ARBA" id="ARBA00022989"/>
    </source>
</evidence>
<dbReference type="EMBL" id="JADCNM010000005">
    <property type="protein sequence ID" value="KAG0483543.1"/>
    <property type="molecule type" value="Genomic_DNA"/>
</dbReference>
<proteinExistence type="inferred from homology"/>
<dbReference type="SMART" id="SM00220">
    <property type="entry name" value="S_TKc"/>
    <property type="match status" value="1"/>
</dbReference>
<evidence type="ECO:0000256" key="10">
    <source>
        <dbReference type="ARBA" id="ARBA00022777"/>
    </source>
</evidence>
<dbReference type="PANTHER" id="PTHR47986">
    <property type="entry name" value="OSJNBA0070M12.3 PROTEIN"/>
    <property type="match status" value="1"/>
</dbReference>
<protein>
    <recommendedName>
        <fullName evidence="20">Protein kinase domain-containing protein</fullName>
    </recommendedName>
</protein>
<keyword evidence="7" id="KW-0732">Signal</keyword>
<keyword evidence="10" id="KW-0418">Kinase</keyword>
<evidence type="ECO:0000256" key="2">
    <source>
        <dbReference type="ARBA" id="ARBA00022475"/>
    </source>
</evidence>
<keyword evidence="11 17" id="KW-0067">ATP-binding</keyword>
<dbReference type="CDD" id="cd14066">
    <property type="entry name" value="STKc_IRAK"/>
    <property type="match status" value="1"/>
</dbReference>
<keyword evidence="6" id="KW-0812">Transmembrane</keyword>
<dbReference type="InterPro" id="IPR008271">
    <property type="entry name" value="Ser/Thr_kinase_AS"/>
</dbReference>
<dbReference type="InterPro" id="IPR000719">
    <property type="entry name" value="Prot_kinase_dom"/>
</dbReference>
<feature type="binding site" evidence="17">
    <location>
        <position position="110"/>
    </location>
    <ligand>
        <name>ATP</name>
        <dbReference type="ChEBI" id="CHEBI:30616"/>
    </ligand>
</feature>
<organism evidence="21 22">
    <name type="scientific">Vanilla planifolia</name>
    <name type="common">Vanilla</name>
    <dbReference type="NCBI Taxonomy" id="51239"/>
    <lineage>
        <taxon>Eukaryota</taxon>
        <taxon>Viridiplantae</taxon>
        <taxon>Streptophyta</taxon>
        <taxon>Embryophyta</taxon>
        <taxon>Tracheophyta</taxon>
        <taxon>Spermatophyta</taxon>
        <taxon>Magnoliopsida</taxon>
        <taxon>Liliopsida</taxon>
        <taxon>Asparagales</taxon>
        <taxon>Orchidaceae</taxon>
        <taxon>Vanilloideae</taxon>
        <taxon>Vanilleae</taxon>
        <taxon>Vanilla</taxon>
    </lineage>
</organism>
<evidence type="ECO:0000256" key="17">
    <source>
        <dbReference type="PROSITE-ProRule" id="PRU10141"/>
    </source>
</evidence>
<keyword evidence="15" id="KW-0675">Receptor</keyword>
<evidence type="ECO:0000256" key="1">
    <source>
        <dbReference type="ARBA" id="ARBA00004162"/>
    </source>
</evidence>
<evidence type="ECO:0000256" key="5">
    <source>
        <dbReference type="ARBA" id="ARBA00022679"/>
    </source>
</evidence>
<evidence type="ECO:0000313" key="22">
    <source>
        <dbReference type="Proteomes" id="UP000639772"/>
    </source>
</evidence>
<dbReference type="InterPro" id="IPR017441">
    <property type="entry name" value="Protein_kinase_ATP_BS"/>
</dbReference>
<keyword evidence="14" id="KW-1015">Disulfide bond</keyword>
<dbReference type="GO" id="GO:0005886">
    <property type="term" value="C:plasma membrane"/>
    <property type="evidence" value="ECO:0007669"/>
    <property type="project" value="UniProtKB-SubCell"/>
</dbReference>
<dbReference type="OrthoDB" id="1926182at2759"/>
<keyword evidence="13" id="KW-0472">Membrane</keyword>
<evidence type="ECO:0000256" key="19">
    <source>
        <dbReference type="SAM" id="MobiDB-lite"/>
    </source>
</evidence>
<keyword evidence="9 17" id="KW-0547">Nucleotide-binding</keyword>
<keyword evidence="4" id="KW-0433">Leucine-rich repeat</keyword>
<evidence type="ECO:0000256" key="18">
    <source>
        <dbReference type="RuleBase" id="RU000304"/>
    </source>
</evidence>
<dbReference type="InterPro" id="IPR011009">
    <property type="entry name" value="Kinase-like_dom_sf"/>
</dbReference>
<evidence type="ECO:0000256" key="6">
    <source>
        <dbReference type="ARBA" id="ARBA00022692"/>
    </source>
</evidence>
<evidence type="ECO:0000313" key="21">
    <source>
        <dbReference type="EMBL" id="KAG0483543.1"/>
    </source>
</evidence>
<feature type="compositionally biased region" description="Polar residues" evidence="19">
    <location>
        <begin position="398"/>
        <end position="410"/>
    </location>
</feature>
<comment type="subcellular location">
    <subcellularLocation>
        <location evidence="1">Cell membrane</location>
        <topology evidence="1">Single-pass membrane protein</topology>
    </subcellularLocation>
</comment>
<dbReference type="InterPro" id="IPR001245">
    <property type="entry name" value="Ser-Thr/Tyr_kinase_cat_dom"/>
</dbReference>
<dbReference type="AlphaFoldDB" id="A0A835RBU3"/>
<dbReference type="PROSITE" id="PS50011">
    <property type="entry name" value="PROTEIN_KINASE_DOM"/>
    <property type="match status" value="1"/>
</dbReference>
<name>A0A835RBU3_VANPL</name>
<keyword evidence="16" id="KW-0325">Glycoprotein</keyword>
<keyword evidence="3 18" id="KW-0723">Serine/threonine-protein kinase</keyword>
<feature type="domain" description="Protein kinase" evidence="20">
    <location>
        <begin position="82"/>
        <end position="364"/>
    </location>
</feature>
<evidence type="ECO:0000256" key="3">
    <source>
        <dbReference type="ARBA" id="ARBA00022527"/>
    </source>
</evidence>
<dbReference type="GO" id="GO:0005524">
    <property type="term" value="F:ATP binding"/>
    <property type="evidence" value="ECO:0007669"/>
    <property type="project" value="UniProtKB-UniRule"/>
</dbReference>
<dbReference type="PROSITE" id="PS00107">
    <property type="entry name" value="PROTEIN_KINASE_ATP"/>
    <property type="match status" value="1"/>
</dbReference>
<reference evidence="21 22" key="1">
    <citation type="journal article" date="2020" name="Nat. Food">
        <title>A phased Vanilla planifolia genome enables genetic improvement of flavour and production.</title>
        <authorList>
            <person name="Hasing T."/>
            <person name="Tang H."/>
            <person name="Brym M."/>
            <person name="Khazi F."/>
            <person name="Huang T."/>
            <person name="Chambers A.H."/>
        </authorList>
    </citation>
    <scope>NUCLEOTIDE SEQUENCE [LARGE SCALE GENOMIC DNA]</scope>
    <source>
        <tissue evidence="21">Leaf</tissue>
    </source>
</reference>
<keyword evidence="5" id="KW-0808">Transferase</keyword>